<dbReference type="SUPFAM" id="SSF53300">
    <property type="entry name" value="vWA-like"/>
    <property type="match status" value="1"/>
</dbReference>
<dbReference type="InterPro" id="IPR002035">
    <property type="entry name" value="VWF_A"/>
</dbReference>
<evidence type="ECO:0000313" key="3">
    <source>
        <dbReference type="Proteomes" id="UP000198967"/>
    </source>
</evidence>
<dbReference type="Proteomes" id="UP000198967">
    <property type="component" value="Unassembled WGS sequence"/>
</dbReference>
<dbReference type="STRING" id="366584.SAMN05216377_102236"/>
<dbReference type="SUPFAM" id="SSF53850">
    <property type="entry name" value="Periplasmic binding protein-like II"/>
    <property type="match status" value="1"/>
</dbReference>
<protein>
    <submittedName>
        <fullName evidence="2">Ca-activated chloride channel family protein</fullName>
    </submittedName>
</protein>
<dbReference type="SMART" id="SM00327">
    <property type="entry name" value="VWA"/>
    <property type="match status" value="1"/>
</dbReference>
<proteinExistence type="predicted"/>
<dbReference type="EMBL" id="FNBE01000002">
    <property type="protein sequence ID" value="SDE83809.1"/>
    <property type="molecule type" value="Genomic_DNA"/>
</dbReference>
<gene>
    <name evidence="2" type="ORF">SAMN05216377_102236</name>
</gene>
<dbReference type="PANTHER" id="PTHR10166:SF37">
    <property type="entry name" value="STOLID, ISOFORM H"/>
    <property type="match status" value="1"/>
</dbReference>
<evidence type="ECO:0000259" key="1">
    <source>
        <dbReference type="PROSITE" id="PS50234"/>
    </source>
</evidence>
<dbReference type="Pfam" id="PF13531">
    <property type="entry name" value="SBP_bac_11"/>
    <property type="match status" value="1"/>
</dbReference>
<keyword evidence="3" id="KW-1185">Reference proteome</keyword>
<name>A0A1G7G702_PSEOR</name>
<dbReference type="OrthoDB" id="5621159at2"/>
<sequence length="608" mass="64107">MTTPRPRRRIVPLVIALVVGVALVIGVRAWVTGGSGGSGGDDPAPSRADRADCVPLNVTASSEKAALLAAVANSYNNTDREVDGRCADVRVTSLASGEAAQALAADWNEAAYGPRPDVWSPAASSWAGVLEQRLTEADRPNLVPAERPSVAQTPLVIAMPQPMAEALGWPDRAIGWAELAALEADPAGWGAQGHPEWGRFTLGKTNPTLSTSGLNATVAAFFAATGRSTDLVSADVADPANREFVQRVESGVVHYGDTTLTFLRNLAEADARGNSLSYISAVTVEEKSVWDYNQGNPSGDPATAGQGPKPRVPLVAIYPRDGTLVSDNPFLTLTADWVDAPKRAAAADFLSYLREPDQQSRFTDAAFRSFEGTPGAPITRENGLLPQAQLAVLQPPAAAVLDEIVTSWTDLRKKANLVFVLDVSGSMGQTVPGAGSTRLDLAKQAAEEGLGLLGAEDTLSVWTFSTPRGTETDPFRVVVPPGQVGASRDQVRRVVQGLEPGGGTALYATTRAAVAQVQQTFDPNRINAVVLLTDGVNEYPADNDLAGLVSSLDTEDTSRAVRVFPIAYGEDADLDVLTQIARATRAASYDAGDEASIRRVMTNVISNF</sequence>
<dbReference type="Gene3D" id="3.40.50.410">
    <property type="entry name" value="von Willebrand factor, type A domain"/>
    <property type="match status" value="1"/>
</dbReference>
<evidence type="ECO:0000313" key="2">
    <source>
        <dbReference type="EMBL" id="SDE83809.1"/>
    </source>
</evidence>
<organism evidence="2 3">
    <name type="scientific">Pseudonocardia oroxyli</name>
    <dbReference type="NCBI Taxonomy" id="366584"/>
    <lineage>
        <taxon>Bacteria</taxon>
        <taxon>Bacillati</taxon>
        <taxon>Actinomycetota</taxon>
        <taxon>Actinomycetes</taxon>
        <taxon>Pseudonocardiales</taxon>
        <taxon>Pseudonocardiaceae</taxon>
        <taxon>Pseudonocardia</taxon>
    </lineage>
</organism>
<dbReference type="InterPro" id="IPR036465">
    <property type="entry name" value="vWFA_dom_sf"/>
</dbReference>
<dbReference type="AlphaFoldDB" id="A0A1G7G702"/>
<accession>A0A1G7G702</accession>
<dbReference type="PANTHER" id="PTHR10166">
    <property type="entry name" value="VOLTAGE-DEPENDENT CALCIUM CHANNEL SUBUNIT ALPHA-2/DELTA-RELATED"/>
    <property type="match status" value="1"/>
</dbReference>
<reference evidence="2 3" key="1">
    <citation type="submission" date="2016-10" db="EMBL/GenBank/DDBJ databases">
        <authorList>
            <person name="de Groot N.N."/>
        </authorList>
    </citation>
    <scope>NUCLEOTIDE SEQUENCE [LARGE SCALE GENOMIC DNA]</scope>
    <source>
        <strain evidence="2 3">CGMCC 4.3143</strain>
    </source>
</reference>
<dbReference type="InterPro" id="IPR051173">
    <property type="entry name" value="Ca_channel_alpha-2/delta"/>
</dbReference>
<dbReference type="PROSITE" id="PS50234">
    <property type="entry name" value="VWFA"/>
    <property type="match status" value="1"/>
</dbReference>
<dbReference type="Pfam" id="PF13519">
    <property type="entry name" value="VWA_2"/>
    <property type="match status" value="1"/>
</dbReference>
<dbReference type="RefSeq" id="WP_093076702.1">
    <property type="nucleotide sequence ID" value="NZ_FNBE01000002.1"/>
</dbReference>
<feature type="domain" description="VWFA" evidence="1">
    <location>
        <begin position="416"/>
        <end position="604"/>
    </location>
</feature>
<dbReference type="GO" id="GO:0005891">
    <property type="term" value="C:voltage-gated calcium channel complex"/>
    <property type="evidence" value="ECO:0007669"/>
    <property type="project" value="TreeGrafter"/>
</dbReference>
<dbReference type="GO" id="GO:0005245">
    <property type="term" value="F:voltage-gated calcium channel activity"/>
    <property type="evidence" value="ECO:0007669"/>
    <property type="project" value="TreeGrafter"/>
</dbReference>